<dbReference type="EMBL" id="JAGFNK010000216">
    <property type="protein sequence ID" value="KAI9457886.1"/>
    <property type="molecule type" value="Genomic_DNA"/>
</dbReference>
<gene>
    <name evidence="1" type="ORF">F5148DRAFT_338989</name>
</gene>
<reference evidence="1" key="1">
    <citation type="submission" date="2021-03" db="EMBL/GenBank/DDBJ databases">
        <title>Evolutionary priming and transition to the ectomycorrhizal habit in an iconic lineage of mushroom-forming fungi: is preadaptation a requirement?</title>
        <authorList>
            <consortium name="DOE Joint Genome Institute"/>
            <person name="Looney B.P."/>
            <person name="Miyauchi S."/>
            <person name="Morin E."/>
            <person name="Drula E."/>
            <person name="Courty P.E."/>
            <person name="Chicoki N."/>
            <person name="Fauchery L."/>
            <person name="Kohler A."/>
            <person name="Kuo A."/>
            <person name="LaButti K."/>
            <person name="Pangilinan J."/>
            <person name="Lipzen A."/>
            <person name="Riley R."/>
            <person name="Andreopoulos W."/>
            <person name="He G."/>
            <person name="Johnson J."/>
            <person name="Barry K.W."/>
            <person name="Grigoriev I.V."/>
            <person name="Nagy L."/>
            <person name="Hibbett D."/>
            <person name="Henrissat B."/>
            <person name="Matheny P.B."/>
            <person name="Labbe J."/>
            <person name="Martin A.F."/>
        </authorList>
    </citation>
    <scope>NUCLEOTIDE SEQUENCE</scope>
    <source>
        <strain evidence="1">BPL698</strain>
    </source>
</reference>
<keyword evidence="2" id="KW-1185">Reference proteome</keyword>
<name>A0ACC0U2L5_9AGAM</name>
<protein>
    <submittedName>
        <fullName evidence="1">NAD-P-binding protein</fullName>
    </submittedName>
</protein>
<evidence type="ECO:0000313" key="1">
    <source>
        <dbReference type="EMBL" id="KAI9457886.1"/>
    </source>
</evidence>
<evidence type="ECO:0000313" key="2">
    <source>
        <dbReference type="Proteomes" id="UP001207468"/>
    </source>
</evidence>
<organism evidence="1 2">
    <name type="scientific">Russula earlei</name>
    <dbReference type="NCBI Taxonomy" id="71964"/>
    <lineage>
        <taxon>Eukaryota</taxon>
        <taxon>Fungi</taxon>
        <taxon>Dikarya</taxon>
        <taxon>Basidiomycota</taxon>
        <taxon>Agaricomycotina</taxon>
        <taxon>Agaricomycetes</taxon>
        <taxon>Russulales</taxon>
        <taxon>Russulaceae</taxon>
        <taxon>Russula</taxon>
    </lineage>
</organism>
<comment type="caution">
    <text evidence="1">The sequence shown here is derived from an EMBL/GenBank/DDBJ whole genome shotgun (WGS) entry which is preliminary data.</text>
</comment>
<proteinExistence type="predicted"/>
<accession>A0ACC0U2L5</accession>
<sequence length="288" mass="30884">MSGYKKFAIVGAGNVGGFIAEELLKKKDAGKIDEVVIVSRPESVDKEQNKTLAARGARIVAAAFDDVPALTKALAGVHVVISTISLLAIDVQVTVAEAAKAAGASVFVPSEYGGPTENLPGPLGAKGTLQAKLREVGPPTLVVYTGPFADFAWIPVVHLDVASGKVSVGGDGNSKISWTARGDLARFLAHVLVHAPASRLQNQTLRLEGDRVSFNEIFRGYEERTGKKLEITYRSTESLRQKVEENPYDFDADLHLNWATDGLVGEPDNALYPDWNPTKVVDIIAPRK</sequence>
<dbReference type="Proteomes" id="UP001207468">
    <property type="component" value="Unassembled WGS sequence"/>
</dbReference>